<feature type="coiled-coil region" evidence="1">
    <location>
        <begin position="219"/>
        <end position="341"/>
    </location>
</feature>
<feature type="compositionally biased region" description="Basic residues" evidence="2">
    <location>
        <begin position="1"/>
        <end position="13"/>
    </location>
</feature>
<protein>
    <recommendedName>
        <fullName evidence="5">Basal body-orientation factor 1</fullName>
    </recommendedName>
</protein>
<dbReference type="Proteomes" id="UP000265000">
    <property type="component" value="Unplaced"/>
</dbReference>
<dbReference type="PANTHER" id="PTHR14845">
    <property type="entry name" value="COILED-COIL DOMAIN-CONTAINING 166"/>
    <property type="match status" value="1"/>
</dbReference>
<keyword evidence="1" id="KW-0175">Coiled coil</keyword>
<keyword evidence="4" id="KW-1185">Reference proteome</keyword>
<dbReference type="AlphaFoldDB" id="A0A3Q2Q7C8"/>
<dbReference type="STRING" id="8078.ENSFHEP00000021927"/>
<evidence type="ECO:0000313" key="4">
    <source>
        <dbReference type="Proteomes" id="UP000265000"/>
    </source>
</evidence>
<dbReference type="PANTHER" id="PTHR14845:SF5">
    <property type="entry name" value="BASAL BODY-ORIENTATION FACTOR 1"/>
    <property type="match status" value="1"/>
</dbReference>
<accession>A0A3Q2Q7C8</accession>
<reference evidence="3" key="2">
    <citation type="submission" date="2025-09" db="UniProtKB">
        <authorList>
            <consortium name="Ensembl"/>
        </authorList>
    </citation>
    <scope>IDENTIFICATION</scope>
</reference>
<feature type="coiled-coil region" evidence="1">
    <location>
        <begin position="126"/>
        <end position="182"/>
    </location>
</feature>
<reference evidence="3" key="1">
    <citation type="submission" date="2025-08" db="UniProtKB">
        <authorList>
            <consortium name="Ensembl"/>
        </authorList>
    </citation>
    <scope>IDENTIFICATION</scope>
</reference>
<dbReference type="GeneTree" id="ENSGT00940000154427"/>
<sequence>MAIKKTKQRKAKNTKKDVKPQSKQTKRQDEKVVNSNSALWELKLKRAEEEVTRYRKAYYDMVSQNEQLRSLLYQSEVQQFETTGFWEKEFGAKNERIRVLEAEFERRRERAFEEECAWEIRKRQYLEELQVEIAKHKSAEASWRRKISNMRNQLNITKVEHKESLKKKEEELSLSVKQAAEKEMDLKTHFEKEINLLKHTQEKAIVLLKHELKHVYEEQTGMTKKLRDAQAEIEELRKLDQSLSKDKLLLAVDKKILTSTLKETIAEMAAQEKKLNEVSAKVTLLELALKNIEEESREKEKTNRFTIQASEVELEKLQRIIASQEREMHRLKQLARTVVEKRKEVEVFFHEALDHVRQEIANDRHRFKAEARQDYRQKFGEGTVRKTKLPPICTFNQNPNSTNSVYADMKAAQKWPHPPGKEVSMSELTWEQKEKVLSLLFAKMNGYAGSRNGLLTPKPPSRRFSITPCLLNLLVQSAPLSDSKIHTQRDCSILQQCSVASGLPGHQTWKLQV</sequence>
<evidence type="ECO:0008006" key="5">
    <source>
        <dbReference type="Google" id="ProtNLM"/>
    </source>
</evidence>
<evidence type="ECO:0000256" key="2">
    <source>
        <dbReference type="SAM" id="MobiDB-lite"/>
    </source>
</evidence>
<feature type="compositionally biased region" description="Basic and acidic residues" evidence="2">
    <location>
        <begin position="14"/>
        <end position="31"/>
    </location>
</feature>
<organism evidence="3 4">
    <name type="scientific">Fundulus heteroclitus</name>
    <name type="common">Killifish</name>
    <name type="synonym">Mummichog</name>
    <dbReference type="NCBI Taxonomy" id="8078"/>
    <lineage>
        <taxon>Eukaryota</taxon>
        <taxon>Metazoa</taxon>
        <taxon>Chordata</taxon>
        <taxon>Craniata</taxon>
        <taxon>Vertebrata</taxon>
        <taxon>Euteleostomi</taxon>
        <taxon>Actinopterygii</taxon>
        <taxon>Neopterygii</taxon>
        <taxon>Teleostei</taxon>
        <taxon>Neoteleostei</taxon>
        <taxon>Acanthomorphata</taxon>
        <taxon>Ovalentaria</taxon>
        <taxon>Atherinomorphae</taxon>
        <taxon>Cyprinodontiformes</taxon>
        <taxon>Fundulidae</taxon>
        <taxon>Fundulus</taxon>
    </lineage>
</organism>
<proteinExistence type="predicted"/>
<dbReference type="Ensembl" id="ENSFHET00000014207.1">
    <property type="protein sequence ID" value="ENSFHEP00000021927.1"/>
    <property type="gene ID" value="ENSFHEG00000001998.1"/>
</dbReference>
<evidence type="ECO:0000256" key="1">
    <source>
        <dbReference type="SAM" id="Coils"/>
    </source>
</evidence>
<feature type="region of interest" description="Disordered" evidence="2">
    <location>
        <begin position="1"/>
        <end position="31"/>
    </location>
</feature>
<name>A0A3Q2Q7C8_FUNHE</name>
<evidence type="ECO:0000313" key="3">
    <source>
        <dbReference type="Ensembl" id="ENSFHEP00000021927.1"/>
    </source>
</evidence>